<feature type="domain" description="HTH cro/C1-type" evidence="3">
    <location>
        <begin position="20"/>
        <end position="59"/>
    </location>
</feature>
<dbReference type="OrthoDB" id="9790252at2"/>
<reference evidence="5" key="1">
    <citation type="journal article" date="2014" name="Environ. Microbiol.">
        <title>Comparative genomics of the marine bacterial genus Glaciecola reveals the high degree of genomic diversity and genomic characteristic for cold adaptation.</title>
        <authorList>
            <person name="Qin Q.L."/>
            <person name="Xie B.B."/>
            <person name="Yu Y."/>
            <person name="Shu Y.L."/>
            <person name="Rong J.C."/>
            <person name="Zhang Y.J."/>
            <person name="Zhao D.L."/>
            <person name="Chen X.L."/>
            <person name="Zhang X.Y."/>
            <person name="Chen B."/>
            <person name="Zhou B.C."/>
            <person name="Zhang Y.Z."/>
        </authorList>
    </citation>
    <scope>NUCLEOTIDE SEQUENCE [LARGE SCALE GENOMIC DNA]</scope>
    <source>
        <strain evidence="5">LMG 21857</strain>
    </source>
</reference>
<evidence type="ECO:0000313" key="4">
    <source>
        <dbReference type="EMBL" id="GAC33570.1"/>
    </source>
</evidence>
<evidence type="ECO:0000259" key="3">
    <source>
        <dbReference type="PROSITE" id="PS50943"/>
    </source>
</evidence>
<dbReference type="InterPro" id="IPR001387">
    <property type="entry name" value="Cro/C1-type_HTH"/>
</dbReference>
<feature type="compositionally biased region" description="Polar residues" evidence="1">
    <location>
        <begin position="213"/>
        <end position="240"/>
    </location>
</feature>
<evidence type="ECO:0000256" key="1">
    <source>
        <dbReference type="SAM" id="MobiDB-lite"/>
    </source>
</evidence>
<dbReference type="GO" id="GO:0003677">
    <property type="term" value="F:DNA binding"/>
    <property type="evidence" value="ECO:0007669"/>
    <property type="project" value="InterPro"/>
</dbReference>
<dbReference type="CDD" id="cd00093">
    <property type="entry name" value="HTH_XRE"/>
    <property type="match status" value="1"/>
</dbReference>
<feature type="compositionally biased region" description="Basic and acidic residues" evidence="1">
    <location>
        <begin position="196"/>
        <end position="205"/>
    </location>
</feature>
<keyword evidence="2" id="KW-0812">Transmembrane</keyword>
<dbReference type="Gene3D" id="1.10.260.40">
    <property type="entry name" value="lambda repressor-like DNA-binding domains"/>
    <property type="match status" value="1"/>
</dbReference>
<dbReference type="PROSITE" id="PS50943">
    <property type="entry name" value="HTH_CROC1"/>
    <property type="match status" value="1"/>
</dbReference>
<dbReference type="STRING" id="1129793.GPLA_2676"/>
<dbReference type="InterPro" id="IPR010982">
    <property type="entry name" value="Lambda_DNA-bd_dom_sf"/>
</dbReference>
<comment type="caution">
    <text evidence="4">The sequence shown here is derived from an EMBL/GenBank/DDBJ whole genome shotgun (WGS) entry which is preliminary data.</text>
</comment>
<evidence type="ECO:0000256" key="2">
    <source>
        <dbReference type="SAM" id="Phobius"/>
    </source>
</evidence>
<dbReference type="SUPFAM" id="SSF47413">
    <property type="entry name" value="lambda repressor-like DNA-binding domains"/>
    <property type="match status" value="1"/>
</dbReference>
<dbReference type="Pfam" id="PF13413">
    <property type="entry name" value="HTH_25"/>
    <property type="match status" value="1"/>
</dbReference>
<feature type="transmembrane region" description="Helical" evidence="2">
    <location>
        <begin position="113"/>
        <end position="133"/>
    </location>
</feature>
<dbReference type="InterPro" id="IPR025194">
    <property type="entry name" value="RodZ-like_C"/>
</dbReference>
<keyword evidence="2" id="KW-1133">Transmembrane helix</keyword>
<evidence type="ECO:0000313" key="5">
    <source>
        <dbReference type="Proteomes" id="UP000006322"/>
    </source>
</evidence>
<sequence length="325" mass="35535">MSEEVQQVEESQIYGPGPVLKAARLEKGLTVEHIASQIHLKASLILALEEDKYDPTISMTFIKGYLKLYARQVDVSEAKVLDGLDNLNMHKKEPAKLQSFSRRVAHQANDDKLMLVTYFILAVVVALVVVWWFQQSDNDKVDALEAPVAQTQPLEVETLANREVPNPAMVTNDIAQSTEDDSIYTPVSEALVPSSDSREQDGHDELTEDSAALNPQNNTPEQATSPQAEPSQTTTSAQSDESVNQVELVFKFADDCWVSVVDASGETIAVGVKVSGRVMAVSGMPPFEVILGAPSVVTIRYADEDVDMSFLQPNSTAKFTLPLSL</sequence>
<dbReference type="AlphaFoldDB" id="K7AE09"/>
<name>K7AE09_9ALTE</name>
<keyword evidence="2" id="KW-0472">Membrane</keyword>
<organism evidence="4 5">
    <name type="scientific">Paraglaciecola polaris LMG 21857</name>
    <dbReference type="NCBI Taxonomy" id="1129793"/>
    <lineage>
        <taxon>Bacteria</taxon>
        <taxon>Pseudomonadati</taxon>
        <taxon>Pseudomonadota</taxon>
        <taxon>Gammaproteobacteria</taxon>
        <taxon>Alteromonadales</taxon>
        <taxon>Alteromonadaceae</taxon>
        <taxon>Paraglaciecola</taxon>
    </lineage>
</organism>
<dbReference type="PANTHER" id="PTHR34475:SF1">
    <property type="entry name" value="CYTOSKELETON PROTEIN RODZ"/>
    <property type="match status" value="1"/>
</dbReference>
<dbReference type="Pfam" id="PF13464">
    <property type="entry name" value="RodZ_C"/>
    <property type="match status" value="1"/>
</dbReference>
<feature type="region of interest" description="Disordered" evidence="1">
    <location>
        <begin position="190"/>
        <end position="240"/>
    </location>
</feature>
<dbReference type="InterPro" id="IPR050400">
    <property type="entry name" value="Bact_Cytoskel_RodZ"/>
</dbReference>
<accession>K7AE09</accession>
<dbReference type="PANTHER" id="PTHR34475">
    <property type="match status" value="1"/>
</dbReference>
<dbReference type="Proteomes" id="UP000006322">
    <property type="component" value="Unassembled WGS sequence"/>
</dbReference>
<dbReference type="SMART" id="SM00530">
    <property type="entry name" value="HTH_XRE"/>
    <property type="match status" value="1"/>
</dbReference>
<gene>
    <name evidence="4" type="primary">rodZ</name>
    <name evidence="4" type="ORF">GPLA_2676</name>
</gene>
<protein>
    <submittedName>
        <fullName evidence="4">Cytoskeleton protein RodZ</fullName>
    </submittedName>
</protein>
<keyword evidence="5" id="KW-1185">Reference proteome</keyword>
<dbReference type="EMBL" id="BAER01000064">
    <property type="protein sequence ID" value="GAC33570.1"/>
    <property type="molecule type" value="Genomic_DNA"/>
</dbReference>
<dbReference type="RefSeq" id="WP_007105347.1">
    <property type="nucleotide sequence ID" value="NZ_BAER01000064.1"/>
</dbReference>
<proteinExistence type="predicted"/>